<feature type="domain" description="Histidine kinase" evidence="5">
    <location>
        <begin position="117"/>
        <end position="326"/>
    </location>
</feature>
<dbReference type="HOGENOM" id="CLU_579919_0_0_0"/>
<keyword evidence="3 4" id="KW-0597">Phosphoprotein</keyword>
<evidence type="ECO:0000256" key="1">
    <source>
        <dbReference type="ARBA" id="ARBA00000085"/>
    </source>
</evidence>
<dbReference type="eggNOG" id="COG0745">
    <property type="taxonomic scope" value="Bacteria"/>
</dbReference>
<dbReference type="EMBL" id="CP002683">
    <property type="protein sequence ID" value="AEH44786.1"/>
    <property type="molecule type" value="Genomic_DNA"/>
</dbReference>
<dbReference type="InterPro" id="IPR005467">
    <property type="entry name" value="His_kinase_dom"/>
</dbReference>
<dbReference type="PROSITE" id="PS50110">
    <property type="entry name" value="RESPONSE_REGULATORY"/>
    <property type="match status" value="1"/>
</dbReference>
<organism evidence="8 9">
    <name type="scientific">Thermodesulfatator indicus (strain DSM 15286 / JCM 11887 / CIR29812)</name>
    <dbReference type="NCBI Taxonomy" id="667014"/>
    <lineage>
        <taxon>Bacteria</taxon>
        <taxon>Pseudomonadati</taxon>
        <taxon>Thermodesulfobacteriota</taxon>
        <taxon>Thermodesulfobacteria</taxon>
        <taxon>Thermodesulfobacteriales</taxon>
        <taxon>Thermodesulfatatoraceae</taxon>
        <taxon>Thermodesulfatator</taxon>
    </lineage>
</organism>
<dbReference type="SMART" id="SM00387">
    <property type="entry name" value="HATPase_c"/>
    <property type="match status" value="1"/>
</dbReference>
<dbReference type="CDD" id="cd00082">
    <property type="entry name" value="HisKA"/>
    <property type="match status" value="1"/>
</dbReference>
<dbReference type="STRING" id="667014.Thein_0910"/>
<name>F8AD54_THEID</name>
<keyword evidence="9" id="KW-1185">Reference proteome</keyword>
<dbReference type="FunCoup" id="F8AD54">
    <property type="interactions" value="312"/>
</dbReference>
<dbReference type="Gene3D" id="3.30.565.10">
    <property type="entry name" value="Histidine kinase-like ATPase, C-terminal domain"/>
    <property type="match status" value="1"/>
</dbReference>
<evidence type="ECO:0000259" key="5">
    <source>
        <dbReference type="PROSITE" id="PS50109"/>
    </source>
</evidence>
<dbReference type="PANTHER" id="PTHR43547">
    <property type="entry name" value="TWO-COMPONENT HISTIDINE KINASE"/>
    <property type="match status" value="1"/>
</dbReference>
<dbReference type="InterPro" id="IPR004358">
    <property type="entry name" value="Sig_transdc_His_kin-like_C"/>
</dbReference>
<accession>F8AD54</accession>
<feature type="domain" description="Response regulatory" evidence="6">
    <location>
        <begin position="353"/>
        <end position="471"/>
    </location>
</feature>
<dbReference type="EC" id="2.7.13.3" evidence="2"/>
<dbReference type="SMART" id="SM00448">
    <property type="entry name" value="REC"/>
    <property type="match status" value="1"/>
</dbReference>
<dbReference type="GO" id="GO:0000155">
    <property type="term" value="F:phosphorelay sensor kinase activity"/>
    <property type="evidence" value="ECO:0007669"/>
    <property type="project" value="InterPro"/>
</dbReference>
<dbReference type="InterPro" id="IPR000014">
    <property type="entry name" value="PAS"/>
</dbReference>
<evidence type="ECO:0000256" key="4">
    <source>
        <dbReference type="PROSITE-ProRule" id="PRU00169"/>
    </source>
</evidence>
<dbReference type="Pfam" id="PF00072">
    <property type="entry name" value="Response_reg"/>
    <property type="match status" value="1"/>
</dbReference>
<keyword evidence="8" id="KW-0418">Kinase</keyword>
<gene>
    <name evidence="8" type="ordered locus">Thein_0910</name>
</gene>
<evidence type="ECO:0000256" key="3">
    <source>
        <dbReference type="ARBA" id="ARBA00022553"/>
    </source>
</evidence>
<dbReference type="Gene3D" id="1.10.287.130">
    <property type="match status" value="1"/>
</dbReference>
<dbReference type="OrthoDB" id="9784397at2"/>
<comment type="catalytic activity">
    <reaction evidence="1">
        <text>ATP + protein L-histidine = ADP + protein N-phospho-L-histidine.</text>
        <dbReference type="EC" id="2.7.13.3"/>
    </reaction>
</comment>
<feature type="modified residue" description="4-aspartylphosphate" evidence="4">
    <location>
        <position position="407"/>
    </location>
</feature>
<reference evidence="9" key="1">
    <citation type="submission" date="2011-04" db="EMBL/GenBank/DDBJ databases">
        <title>The complete genome of Thermodesulfatator indicus DSM 15286.</title>
        <authorList>
            <person name="Lucas S."/>
            <person name="Copeland A."/>
            <person name="Lapidus A."/>
            <person name="Bruce D."/>
            <person name="Goodwin L."/>
            <person name="Pitluck S."/>
            <person name="Peters L."/>
            <person name="Kyrpides N."/>
            <person name="Mavromatis K."/>
            <person name="Pagani I."/>
            <person name="Ivanova N."/>
            <person name="Saunders L."/>
            <person name="Detter J.C."/>
            <person name="Tapia R."/>
            <person name="Han C."/>
            <person name="Land M."/>
            <person name="Hauser L."/>
            <person name="Markowitz V."/>
            <person name="Cheng J.-F."/>
            <person name="Hugenholtz P."/>
            <person name="Woyke T."/>
            <person name="Wu D."/>
            <person name="Spring S."/>
            <person name="Schroeder M."/>
            <person name="Brambilla E."/>
            <person name="Klenk H.-P."/>
            <person name="Eisen J.A."/>
        </authorList>
    </citation>
    <scope>NUCLEOTIDE SEQUENCE [LARGE SCALE GENOMIC DNA]</scope>
    <source>
        <strain evidence="9">DSM 15286 / JCM 11887 / CIR29812</strain>
    </source>
</reference>
<dbReference type="InParanoid" id="F8AD54"/>
<protein>
    <recommendedName>
        <fullName evidence="2">histidine kinase</fullName>
        <ecNumber evidence="2">2.7.13.3</ecNumber>
    </recommendedName>
</protein>
<dbReference type="PROSITE" id="PS50109">
    <property type="entry name" value="HIS_KIN"/>
    <property type="match status" value="1"/>
</dbReference>
<dbReference type="SUPFAM" id="SSF55874">
    <property type="entry name" value="ATPase domain of HSP90 chaperone/DNA topoisomerase II/histidine kinase"/>
    <property type="match status" value="1"/>
</dbReference>
<dbReference type="SUPFAM" id="SSF47384">
    <property type="entry name" value="Homodimeric domain of signal transducing histidine kinase"/>
    <property type="match status" value="1"/>
</dbReference>
<dbReference type="Pfam" id="PF02518">
    <property type="entry name" value="HATPase_c"/>
    <property type="match status" value="1"/>
</dbReference>
<dbReference type="eggNOG" id="COG3852">
    <property type="taxonomic scope" value="Bacteria"/>
</dbReference>
<dbReference type="PaxDb" id="667014-Thein_0910"/>
<proteinExistence type="predicted"/>
<evidence type="ECO:0000313" key="9">
    <source>
        <dbReference type="Proteomes" id="UP000006793"/>
    </source>
</evidence>
<dbReference type="CDD" id="cd00156">
    <property type="entry name" value="REC"/>
    <property type="match status" value="1"/>
</dbReference>
<dbReference type="PANTHER" id="PTHR43547:SF2">
    <property type="entry name" value="HYBRID SIGNAL TRANSDUCTION HISTIDINE KINASE C"/>
    <property type="match status" value="1"/>
</dbReference>
<evidence type="ECO:0000256" key="2">
    <source>
        <dbReference type="ARBA" id="ARBA00012438"/>
    </source>
</evidence>
<evidence type="ECO:0000313" key="8">
    <source>
        <dbReference type="EMBL" id="AEH44786.1"/>
    </source>
</evidence>
<dbReference type="InterPro" id="IPR036890">
    <property type="entry name" value="HATPase_C_sf"/>
</dbReference>
<dbReference type="PRINTS" id="PR00344">
    <property type="entry name" value="BCTRLSENSOR"/>
</dbReference>
<dbReference type="InterPro" id="IPR001789">
    <property type="entry name" value="Sig_transdc_resp-reg_receiver"/>
</dbReference>
<dbReference type="Gene3D" id="3.40.50.2300">
    <property type="match status" value="1"/>
</dbReference>
<dbReference type="PROSITE" id="PS50112">
    <property type="entry name" value="PAS"/>
    <property type="match status" value="1"/>
</dbReference>
<dbReference type="InterPro" id="IPR036097">
    <property type="entry name" value="HisK_dim/P_sf"/>
</dbReference>
<dbReference type="Proteomes" id="UP000006793">
    <property type="component" value="Chromosome"/>
</dbReference>
<dbReference type="InterPro" id="IPR003661">
    <property type="entry name" value="HisK_dim/P_dom"/>
</dbReference>
<reference evidence="8 9" key="2">
    <citation type="journal article" date="2012" name="Stand. Genomic Sci.">
        <title>Complete genome sequence of the thermophilic sulfate-reducing ocean bacterium Thermodesulfatator indicus type strain (CIR29812(T)).</title>
        <authorList>
            <person name="Anderson I."/>
            <person name="Saunders E."/>
            <person name="Lapidus A."/>
            <person name="Nolan M."/>
            <person name="Lucas S."/>
            <person name="Tice H."/>
            <person name="Del Rio T.G."/>
            <person name="Cheng J.F."/>
            <person name="Han C."/>
            <person name="Tapia R."/>
            <person name="Goodwin L.A."/>
            <person name="Pitluck S."/>
            <person name="Liolios K."/>
            <person name="Mavromatis K."/>
            <person name="Pagani I."/>
            <person name="Ivanova N."/>
            <person name="Mikhailova N."/>
            <person name="Pati A."/>
            <person name="Chen A."/>
            <person name="Palaniappan K."/>
            <person name="Land M."/>
            <person name="Hauser L."/>
            <person name="Jeffries C.D."/>
            <person name="Chang Y.J."/>
            <person name="Brambilla E.M."/>
            <person name="Rohde M."/>
            <person name="Spring S."/>
            <person name="Goker M."/>
            <person name="Detter J.C."/>
            <person name="Woyke T."/>
            <person name="Bristow J."/>
            <person name="Eisen J.A."/>
            <person name="Markowitz V."/>
            <person name="Hugenholtz P."/>
            <person name="Kyrpides N.C."/>
            <person name="Klenk H.P."/>
        </authorList>
    </citation>
    <scope>NUCLEOTIDE SEQUENCE [LARGE SCALE GENOMIC DNA]</scope>
    <source>
        <strain evidence="9">DSM 15286 / JCM 11887 / CIR29812</strain>
    </source>
</reference>
<dbReference type="CDD" id="cd00075">
    <property type="entry name" value="HATPase"/>
    <property type="match status" value="1"/>
</dbReference>
<dbReference type="InterPro" id="IPR011006">
    <property type="entry name" value="CheY-like_superfamily"/>
</dbReference>
<dbReference type="SUPFAM" id="SSF52172">
    <property type="entry name" value="CheY-like"/>
    <property type="match status" value="1"/>
</dbReference>
<dbReference type="RefSeq" id="WP_013907529.1">
    <property type="nucleotide sequence ID" value="NC_015681.1"/>
</dbReference>
<sequence length="471" mass="54122">MEEVYFNLIKSIPAPILFCDQNGEVAAISDTLSSITGKFFEKEINLKNLFPNWDLQKASHFFANLGGREVQVVYSPFIENNSLKGGFFYFSFLEHTEKTFSAVQKERSDILNFIVRGLAHDFRNFLFAVQGYLELAQIAYDEERQKKYLLKAKLALSRAKEFAENLMTDNPNQKFDLYETLQEVFESILDNKNIKWTLYIPENVWPPKIDKIHLIQIFINLVKNSLEAMPTGGYLILEVENVYLTYKKRELNPGPYLRFTLIDSGIGIKPSDLPLVFIPYFSSKDKVRGLGLAMVKYIVKSHGGEINIESEPGEGTKIEIFLPAAQENSYFKQSDINNKKSPELNVYVIPKKHILLLEDEPEIGSFLKETLEFMGYKVTWKKNPDQALNIYKEFLTKKETFDFVISDYHLPKMNGLEFLVEIKNLNPKAKILITTGERDKKLEKTLKEAGALKVLVKPFSIKELAEALSNT</sequence>
<evidence type="ECO:0000259" key="7">
    <source>
        <dbReference type="PROSITE" id="PS50112"/>
    </source>
</evidence>
<dbReference type="InterPro" id="IPR003594">
    <property type="entry name" value="HATPase_dom"/>
</dbReference>
<feature type="domain" description="PAS" evidence="7">
    <location>
        <begin position="1"/>
        <end position="37"/>
    </location>
</feature>
<dbReference type="KEGG" id="tid:Thein_0910"/>
<evidence type="ECO:0000259" key="6">
    <source>
        <dbReference type="PROSITE" id="PS50110"/>
    </source>
</evidence>
<dbReference type="AlphaFoldDB" id="F8AD54"/>
<keyword evidence="8" id="KW-0808">Transferase</keyword>